<sequence length="234" mass="25895">MPVETQVARGEAELVAVKSKLPALPYPPPEQREAIITDRLLLRPVRESDLQAIHEMRSDPEVAQWSATGIPDAEVEVTRQMLEKGKENSLEKHDCAICLASTGQVIGVGGQHRRCGMLGWPEIGYSLKREFWGQGYGTEFLQGFLAWYWEQPRAEVDVNVDKATILDPDAAAGGAIVPDCVVATTVEENTASRHVMAKSGLQLIRLFPVTDLRDNSRKIDLLCHIARCPKEQVA</sequence>
<dbReference type="Proteomes" id="UP001143910">
    <property type="component" value="Unassembled WGS sequence"/>
</dbReference>
<dbReference type="EMBL" id="JANJQO010000310">
    <property type="protein sequence ID" value="KAJ2979152.1"/>
    <property type="molecule type" value="Genomic_DNA"/>
</dbReference>
<organism evidence="1 2">
    <name type="scientific">Zarea fungicola</name>
    <dbReference type="NCBI Taxonomy" id="93591"/>
    <lineage>
        <taxon>Eukaryota</taxon>
        <taxon>Fungi</taxon>
        <taxon>Dikarya</taxon>
        <taxon>Ascomycota</taxon>
        <taxon>Pezizomycotina</taxon>
        <taxon>Sordariomycetes</taxon>
        <taxon>Hypocreomycetidae</taxon>
        <taxon>Hypocreales</taxon>
        <taxon>Cordycipitaceae</taxon>
        <taxon>Zarea</taxon>
    </lineage>
</organism>
<reference evidence="1" key="1">
    <citation type="submission" date="2022-08" db="EMBL/GenBank/DDBJ databases">
        <title>Genome Sequence of Lecanicillium fungicola.</title>
        <authorList>
            <person name="Buettner E."/>
        </authorList>
    </citation>
    <scope>NUCLEOTIDE SEQUENCE</scope>
    <source>
        <strain evidence="1">Babe33</strain>
    </source>
</reference>
<comment type="caution">
    <text evidence="1">The sequence shown here is derived from an EMBL/GenBank/DDBJ whole genome shotgun (WGS) entry which is preliminary data.</text>
</comment>
<evidence type="ECO:0000313" key="2">
    <source>
        <dbReference type="Proteomes" id="UP001143910"/>
    </source>
</evidence>
<accession>A0ACC1NIP3</accession>
<name>A0ACC1NIP3_9HYPO</name>
<protein>
    <submittedName>
        <fullName evidence="1">Uncharacterized protein</fullName>
    </submittedName>
</protein>
<evidence type="ECO:0000313" key="1">
    <source>
        <dbReference type="EMBL" id="KAJ2979152.1"/>
    </source>
</evidence>
<keyword evidence="2" id="KW-1185">Reference proteome</keyword>
<gene>
    <name evidence="1" type="ORF">NQ176_g3428</name>
</gene>
<proteinExistence type="predicted"/>